<evidence type="ECO:0000256" key="2">
    <source>
        <dbReference type="SAM" id="SignalP"/>
    </source>
</evidence>
<accession>A0A6L7G0R5</accession>
<keyword evidence="2" id="KW-0732">Signal</keyword>
<protein>
    <submittedName>
        <fullName evidence="3">DUF1190 domain-containing protein</fullName>
    </submittedName>
</protein>
<evidence type="ECO:0000313" key="4">
    <source>
        <dbReference type="Proteomes" id="UP000477911"/>
    </source>
</evidence>
<feature type="chain" id="PRO_5026813710" evidence="2">
    <location>
        <begin position="23"/>
        <end position="199"/>
    </location>
</feature>
<keyword evidence="4" id="KW-1185">Reference proteome</keyword>
<proteinExistence type="predicted"/>
<feature type="compositionally biased region" description="Low complexity" evidence="1">
    <location>
        <begin position="190"/>
        <end position="199"/>
    </location>
</feature>
<feature type="region of interest" description="Disordered" evidence="1">
    <location>
        <begin position="164"/>
        <end position="199"/>
    </location>
</feature>
<evidence type="ECO:0000256" key="1">
    <source>
        <dbReference type="SAM" id="MobiDB-lite"/>
    </source>
</evidence>
<evidence type="ECO:0000313" key="3">
    <source>
        <dbReference type="EMBL" id="MXN17655.1"/>
    </source>
</evidence>
<gene>
    <name evidence="3" type="ORF">GR170_07415</name>
</gene>
<dbReference type="AlphaFoldDB" id="A0A6L7G0R5"/>
<dbReference type="PROSITE" id="PS51257">
    <property type="entry name" value="PROKAR_LIPOPROTEIN"/>
    <property type="match status" value="1"/>
</dbReference>
<name>A0A6L7G0R5_9RHOB</name>
<dbReference type="Pfam" id="PF06693">
    <property type="entry name" value="DUF1190"/>
    <property type="match status" value="1"/>
</dbReference>
<dbReference type="Proteomes" id="UP000477911">
    <property type="component" value="Unassembled WGS sequence"/>
</dbReference>
<dbReference type="EMBL" id="WUMU01000005">
    <property type="protein sequence ID" value="MXN17655.1"/>
    <property type="molecule type" value="Genomic_DNA"/>
</dbReference>
<comment type="caution">
    <text evidence="3">The sequence shown here is derived from an EMBL/GenBank/DDBJ whole genome shotgun (WGS) entry which is preliminary data.</text>
</comment>
<feature type="signal peptide" evidence="2">
    <location>
        <begin position="1"/>
        <end position="22"/>
    </location>
</feature>
<reference evidence="3 4" key="1">
    <citation type="submission" date="2019-12" db="EMBL/GenBank/DDBJ databases">
        <authorList>
            <person name="Li M."/>
        </authorList>
    </citation>
    <scope>NUCLEOTIDE SEQUENCE [LARGE SCALE GENOMIC DNA]</scope>
    <source>
        <strain evidence="3 4">GBMRC 2024</strain>
    </source>
</reference>
<sequence>MRKRSRKVALAIVGAASFAALAGCREDQVDAQAFPDLQSCKAASNNSGLFSVQECETAFADAQQLNVETAPRYDSKATCEQEHGEGNCESEAQAMGNEGGGMGSIFLPLMAGYLIGNMMGGRTGMAAAQPLYKTANGKFTNAAGTAAYSSNSGKAKLNSSLFKKPQTTLGKAPMTKATLSSRGGFGSTGGSSYRSSLGG</sequence>
<organism evidence="3 4">
    <name type="scientific">Pseudooceanicola albus</name>
    <dbReference type="NCBI Taxonomy" id="2692189"/>
    <lineage>
        <taxon>Bacteria</taxon>
        <taxon>Pseudomonadati</taxon>
        <taxon>Pseudomonadota</taxon>
        <taxon>Alphaproteobacteria</taxon>
        <taxon>Rhodobacterales</taxon>
        <taxon>Paracoccaceae</taxon>
        <taxon>Pseudooceanicola</taxon>
    </lineage>
</organism>
<dbReference type="InterPro" id="IPR009576">
    <property type="entry name" value="Biofilm_formation_YgiB"/>
</dbReference>
<dbReference type="RefSeq" id="WP_160893182.1">
    <property type="nucleotide sequence ID" value="NZ_WUMU01000005.1"/>
</dbReference>